<dbReference type="InterPro" id="IPR036691">
    <property type="entry name" value="Endo/exonu/phosph_ase_sf"/>
</dbReference>
<feature type="compositionally biased region" description="Low complexity" evidence="1">
    <location>
        <begin position="199"/>
        <end position="210"/>
    </location>
</feature>
<feature type="region of interest" description="Disordered" evidence="1">
    <location>
        <begin position="134"/>
        <end position="236"/>
    </location>
</feature>
<dbReference type="VEuPathDB" id="FungiDB:RhiirA1_475464"/>
<dbReference type="SUPFAM" id="SSF56219">
    <property type="entry name" value="DNase I-like"/>
    <property type="match status" value="1"/>
</dbReference>
<reference evidence="2 3" key="1">
    <citation type="submission" date="2015-10" db="EMBL/GenBank/DDBJ databases">
        <title>Genome analyses suggest a sexual origin of heterokaryosis in a supposedly ancient asexual fungus.</title>
        <authorList>
            <person name="Ropars J."/>
            <person name="Sedzielewska K."/>
            <person name="Noel J."/>
            <person name="Charron P."/>
            <person name="Farinelli L."/>
            <person name="Marton T."/>
            <person name="Kruger M."/>
            <person name="Pelin A."/>
            <person name="Brachmann A."/>
            <person name="Corradi N."/>
        </authorList>
    </citation>
    <scope>NUCLEOTIDE SEQUENCE [LARGE SCALE GENOMIC DNA]</scope>
    <source>
        <strain evidence="2 3">A4</strain>
    </source>
</reference>
<dbReference type="EMBL" id="LLXI01005057">
    <property type="protein sequence ID" value="PKY61212.1"/>
    <property type="molecule type" value="Genomic_DNA"/>
</dbReference>
<feature type="region of interest" description="Disordered" evidence="1">
    <location>
        <begin position="407"/>
        <end position="433"/>
    </location>
</feature>
<evidence type="ECO:0000313" key="3">
    <source>
        <dbReference type="Proteomes" id="UP000234323"/>
    </source>
</evidence>
<dbReference type="AlphaFoldDB" id="A0A2I1HQS2"/>
<protein>
    <recommendedName>
        <fullName evidence="4">RRM domain-containing protein</fullName>
    </recommendedName>
</protein>
<keyword evidence="3" id="KW-1185">Reference proteome</keyword>
<feature type="compositionally biased region" description="Low complexity" evidence="1">
    <location>
        <begin position="162"/>
        <end position="173"/>
    </location>
</feature>
<dbReference type="Gene3D" id="3.60.10.10">
    <property type="entry name" value="Endonuclease/exonuclease/phosphatase"/>
    <property type="match status" value="1"/>
</dbReference>
<feature type="compositionally biased region" description="Polar residues" evidence="1">
    <location>
        <begin position="410"/>
        <end position="426"/>
    </location>
</feature>
<name>A0A2I1HQS2_9GLOM</name>
<feature type="compositionally biased region" description="Polar residues" evidence="1">
    <location>
        <begin position="211"/>
        <end position="223"/>
    </location>
</feature>
<accession>A0A2I1HQS2</accession>
<dbReference type="VEuPathDB" id="FungiDB:FUN_006515"/>
<proteinExistence type="predicted"/>
<dbReference type="VEuPathDB" id="FungiDB:FUN_013714"/>
<dbReference type="VEuPathDB" id="FungiDB:RhiirFUN_017353"/>
<comment type="caution">
    <text evidence="2">The sequence shown here is derived from an EMBL/GenBank/DDBJ whole genome shotgun (WGS) entry which is preliminary data.</text>
</comment>
<evidence type="ECO:0000313" key="2">
    <source>
        <dbReference type="EMBL" id="PKY61212.1"/>
    </source>
</evidence>
<feature type="compositionally biased region" description="Polar residues" evidence="1">
    <location>
        <begin position="134"/>
        <end position="149"/>
    </location>
</feature>
<sequence>MVQFSTEDPIAQFDDTWAILCLRNSLRVCPAHYSKTQRDARRQYVAVLAGIPKNIKEADLTDIANQVSAKAINIPLSFTSYKPKPYVYMNFFLQETLDAAKELTVSFRNRGLTWHSPDQVKNLCHVCGRLGCSPSQCSPRPAKKTSTQLDKLYSRFKAGPQRGRASESSQRSSARSRSRSRNARSDSRRTGPNNGAQQSKSRPSTSASSSRLVQTTNQQTQPIGSPIVPSLTQQTGPTITPEEVAALRQQILELSTTIRYMDERIDWFSAQLESHEYRIVELENSVYPNNNPNSSYENFESYQDNHEERQESDELYNWDDADRVTTKLPPSRSMIMQISPDTSFSHDAPANVLSSRHIPFLTSEVLQPRRPQTASQPINFHKELDNLTSTQELIHGQLGSIMSKLDGLSPPTSATEPASFNYTNPTPDGKSGVSPTKQLNLFSILLSHALHGIILTETNLCSPAHRYICNPYLNSYNYHSWFTHSPTANRHSGVGIILHSSLAMYVVKKKFFSDRLIGLTLQLPGKRNVLIIGGYVPPVNSSNRSVIADCYSTLISWIRSAHSSDHSVLLGGDLNADLEQFLKQLTAAHPELKDHHAPSYMKQRQRCRTSYDFYSATPVQKESFASAVSAMLPDASSLSRATPLNQLWHQFKSSLLSASCSHFPRVNISLTRPKDIPHELQPYTRLSNSLSHFMMSIRRKANISQLQLAWSRFFVDLSSIF</sequence>
<gene>
    <name evidence="2" type="ORF">RhiirA4_431662</name>
</gene>
<dbReference type="Proteomes" id="UP000234323">
    <property type="component" value="Unassembled WGS sequence"/>
</dbReference>
<evidence type="ECO:0008006" key="4">
    <source>
        <dbReference type="Google" id="ProtNLM"/>
    </source>
</evidence>
<evidence type="ECO:0000256" key="1">
    <source>
        <dbReference type="SAM" id="MobiDB-lite"/>
    </source>
</evidence>
<organism evidence="2 3">
    <name type="scientific">Rhizophagus irregularis</name>
    <dbReference type="NCBI Taxonomy" id="588596"/>
    <lineage>
        <taxon>Eukaryota</taxon>
        <taxon>Fungi</taxon>
        <taxon>Fungi incertae sedis</taxon>
        <taxon>Mucoromycota</taxon>
        <taxon>Glomeromycotina</taxon>
        <taxon>Glomeromycetes</taxon>
        <taxon>Glomerales</taxon>
        <taxon>Glomeraceae</taxon>
        <taxon>Rhizophagus</taxon>
    </lineage>
</organism>
<dbReference type="VEuPathDB" id="FungiDB:RhiirA1_468711"/>